<dbReference type="OrthoDB" id="10281788at2759"/>
<dbReference type="Proteomes" id="UP000237000">
    <property type="component" value="Unassembled WGS sequence"/>
</dbReference>
<feature type="non-terminal residue" evidence="1">
    <location>
        <position position="1"/>
    </location>
</feature>
<gene>
    <name evidence="1" type="ORF">TorRG33x02_195230</name>
</gene>
<dbReference type="AlphaFoldDB" id="A0A2P5EGN0"/>
<name>A0A2P5EGN0_TREOI</name>
<comment type="caution">
    <text evidence="1">The sequence shown here is derived from an EMBL/GenBank/DDBJ whole genome shotgun (WGS) entry which is preliminary data.</text>
</comment>
<keyword evidence="2" id="KW-1185">Reference proteome</keyword>
<protein>
    <submittedName>
        <fullName evidence="1">Uncharacterized protein</fullName>
    </submittedName>
</protein>
<organism evidence="1 2">
    <name type="scientific">Trema orientale</name>
    <name type="common">Charcoal tree</name>
    <name type="synonym">Celtis orientalis</name>
    <dbReference type="NCBI Taxonomy" id="63057"/>
    <lineage>
        <taxon>Eukaryota</taxon>
        <taxon>Viridiplantae</taxon>
        <taxon>Streptophyta</taxon>
        <taxon>Embryophyta</taxon>
        <taxon>Tracheophyta</taxon>
        <taxon>Spermatophyta</taxon>
        <taxon>Magnoliopsida</taxon>
        <taxon>eudicotyledons</taxon>
        <taxon>Gunneridae</taxon>
        <taxon>Pentapetalae</taxon>
        <taxon>rosids</taxon>
        <taxon>fabids</taxon>
        <taxon>Rosales</taxon>
        <taxon>Cannabaceae</taxon>
        <taxon>Trema</taxon>
    </lineage>
</organism>
<dbReference type="EMBL" id="JXTC01000158">
    <property type="protein sequence ID" value="PON84696.1"/>
    <property type="molecule type" value="Genomic_DNA"/>
</dbReference>
<dbReference type="InParanoid" id="A0A2P5EGN0"/>
<sequence>SAKFMASWAKGYFEELVDTHRLNKAKMNNGSVPQWIGPIDHRSLRHCQSRLPHSKPYSGDVAAGFDSIYSGVSAPTAHSFSQKCPK</sequence>
<evidence type="ECO:0000313" key="1">
    <source>
        <dbReference type="EMBL" id="PON84696.1"/>
    </source>
</evidence>
<accession>A0A2P5EGN0</accession>
<reference evidence="2" key="1">
    <citation type="submission" date="2016-06" db="EMBL/GenBank/DDBJ databases">
        <title>Parallel loss of symbiosis genes in relatives of nitrogen-fixing non-legume Parasponia.</title>
        <authorList>
            <person name="Van Velzen R."/>
            <person name="Holmer R."/>
            <person name="Bu F."/>
            <person name="Rutten L."/>
            <person name="Van Zeijl A."/>
            <person name="Liu W."/>
            <person name="Santuari L."/>
            <person name="Cao Q."/>
            <person name="Sharma T."/>
            <person name="Shen D."/>
            <person name="Roswanjaya Y."/>
            <person name="Wardhani T."/>
            <person name="Kalhor M.S."/>
            <person name="Jansen J."/>
            <person name="Van den Hoogen J."/>
            <person name="Gungor B."/>
            <person name="Hartog M."/>
            <person name="Hontelez J."/>
            <person name="Verver J."/>
            <person name="Yang W.-C."/>
            <person name="Schijlen E."/>
            <person name="Repin R."/>
            <person name="Schilthuizen M."/>
            <person name="Schranz E."/>
            <person name="Heidstra R."/>
            <person name="Miyata K."/>
            <person name="Fedorova E."/>
            <person name="Kohlen W."/>
            <person name="Bisseling T."/>
            <person name="Smit S."/>
            <person name="Geurts R."/>
        </authorList>
    </citation>
    <scope>NUCLEOTIDE SEQUENCE [LARGE SCALE GENOMIC DNA]</scope>
    <source>
        <strain evidence="2">cv. RG33-2</strain>
    </source>
</reference>
<evidence type="ECO:0000313" key="2">
    <source>
        <dbReference type="Proteomes" id="UP000237000"/>
    </source>
</evidence>
<proteinExistence type="predicted"/>